<sequence length="112" mass="12000">MNEAKKKTRRRHSAELKQQILSQCAEPGASVASIALSHGINANVVHKWRRGAGGSLPALQAPAFVPVALPPAAYAPAPDIRIDLRRGATTVSVTWPLAAADQCAVWMRELLK</sequence>
<protein>
    <submittedName>
        <fullName evidence="3">Transposase</fullName>
    </submittedName>
</protein>
<evidence type="ECO:0000313" key="2">
    <source>
        <dbReference type="EMBL" id="QBM28209.1"/>
    </source>
</evidence>
<evidence type="ECO:0000313" key="4">
    <source>
        <dbReference type="EMBL" id="QBM29100.1"/>
    </source>
</evidence>
<dbReference type="EMBL" id="CP037867">
    <property type="protein sequence ID" value="QBM26519.1"/>
    <property type="molecule type" value="Genomic_DNA"/>
</dbReference>
<dbReference type="KEGG" id="hpse:HPF_12190"/>
<dbReference type="GO" id="GO:0004803">
    <property type="term" value="F:transposase activity"/>
    <property type="evidence" value="ECO:0007669"/>
    <property type="project" value="InterPro"/>
</dbReference>
<dbReference type="NCBIfam" id="NF047595">
    <property type="entry name" value="IS66_ISRel24_TnpA"/>
    <property type="match status" value="1"/>
</dbReference>
<dbReference type="Pfam" id="PF01527">
    <property type="entry name" value="HTH_Tnp_1"/>
    <property type="match status" value="1"/>
</dbReference>
<dbReference type="KEGG" id="hpse:HPF_10965"/>
<name>A0A4P6WXU8_HYDPS</name>
<dbReference type="EMBL" id="CP037867">
    <property type="protein sequence ID" value="QBM28209.1"/>
    <property type="molecule type" value="Genomic_DNA"/>
</dbReference>
<proteinExistence type="predicted"/>
<dbReference type="KEGG" id="hpse:HPF_15495"/>
<reference evidence="3 5" key="1">
    <citation type="submission" date="2019-03" db="EMBL/GenBank/DDBJ databases">
        <authorList>
            <person name="Sebastian G."/>
            <person name="Baumann P."/>
            <person name="Ruckert C."/>
            <person name="Kalinowski J."/>
            <person name="Nebel B."/>
            <person name="Takors R."/>
            <person name="Blombach B."/>
        </authorList>
    </citation>
    <scope>NUCLEOTIDE SEQUENCE [LARGE SCALE GENOMIC DNA]</scope>
    <source>
        <strain evidence="3 5">DSM 1084</strain>
    </source>
</reference>
<dbReference type="KEGG" id="hpse:HPF_02425"/>
<dbReference type="EMBL" id="CP037867">
    <property type="protein sequence ID" value="QBM28450.1"/>
    <property type="molecule type" value="Genomic_DNA"/>
</dbReference>
<evidence type="ECO:0000313" key="1">
    <source>
        <dbReference type="EMBL" id="QBM26519.1"/>
    </source>
</evidence>
<dbReference type="GO" id="GO:0006313">
    <property type="term" value="P:DNA transposition"/>
    <property type="evidence" value="ECO:0007669"/>
    <property type="project" value="InterPro"/>
</dbReference>
<organism evidence="3 5">
    <name type="scientific">Hydrogenophaga pseudoflava</name>
    <name type="common">Pseudomonas carboxydoflava</name>
    <dbReference type="NCBI Taxonomy" id="47421"/>
    <lineage>
        <taxon>Bacteria</taxon>
        <taxon>Pseudomonadati</taxon>
        <taxon>Pseudomonadota</taxon>
        <taxon>Betaproteobacteria</taxon>
        <taxon>Burkholderiales</taxon>
        <taxon>Comamonadaceae</taxon>
        <taxon>Hydrogenophaga</taxon>
    </lineage>
</organism>
<accession>A0A4P6WXU8</accession>
<dbReference type="InterPro" id="IPR009057">
    <property type="entry name" value="Homeodomain-like_sf"/>
</dbReference>
<dbReference type="SUPFAM" id="SSF46689">
    <property type="entry name" value="Homeodomain-like"/>
    <property type="match status" value="1"/>
</dbReference>
<evidence type="ECO:0000313" key="5">
    <source>
        <dbReference type="Proteomes" id="UP000293912"/>
    </source>
</evidence>
<dbReference type="GO" id="GO:0003677">
    <property type="term" value="F:DNA binding"/>
    <property type="evidence" value="ECO:0007669"/>
    <property type="project" value="InterPro"/>
</dbReference>
<gene>
    <name evidence="1" type="ORF">HPF_02425</name>
    <name evidence="2" type="ORF">HPF_10965</name>
    <name evidence="3" type="ORF">HPF_12190</name>
    <name evidence="4" type="ORF">HPF_15495</name>
</gene>
<evidence type="ECO:0000313" key="3">
    <source>
        <dbReference type="EMBL" id="QBM28450.1"/>
    </source>
</evidence>
<dbReference type="RefSeq" id="WP_133155655.1">
    <property type="nucleotide sequence ID" value="NZ_CP037867.1"/>
</dbReference>
<dbReference type="EMBL" id="CP037867">
    <property type="protein sequence ID" value="QBM29100.1"/>
    <property type="molecule type" value="Genomic_DNA"/>
</dbReference>
<dbReference type="InterPro" id="IPR002514">
    <property type="entry name" value="Transposase_8"/>
</dbReference>
<keyword evidence="5" id="KW-1185">Reference proteome</keyword>
<dbReference type="Proteomes" id="UP000293912">
    <property type="component" value="Chromosome"/>
</dbReference>
<dbReference type="AlphaFoldDB" id="A0A4P6WXU8"/>